<sequence length="449" mass="51022">MENLKRTFLFPVFIYYILMCCLPDVFAVDPSFDVPVFNVTVIAGKTAILPCTIEHLAGHKVVWTDRFSTLLTYDIGRIIDDDRIGIERPFTNDWNLLIHDVKYEDAGKYVCQINTKPVKTKTVMLHVLVPPKINVSLSSGDIIAREGDTVTLTCNVSGIPAPTVHWYRRPLDHGISKAKEKLEQTKHTYYNYWPSCTYTFHKTGVGMNGEYLIIHNISRYCDGIYECVAFNDVPPAVNKDIKVEVEFPPEIQLQNRRIGQFPGRETILECQITAFPNNYNVWRFKGKDLKTTTKHRIEIYNDGNHRMTLSLRVMDITYADYGNYTCVAQNKLGTDEEIMILHDSRKPSIPTTTTTRQPLTRTTLPKTIWLPEPQDKLGHVDTHIDGNNLQTEPQQNGGITCTGNLVVICTSKRGNRIGKMPQKGNNSSCRNSLSLIFVSFTLLLVFIVS</sequence>
<dbReference type="Proteomes" id="UP000596742">
    <property type="component" value="Unassembled WGS sequence"/>
</dbReference>
<feature type="domain" description="Ig-like" evidence="6">
    <location>
        <begin position="249"/>
        <end position="339"/>
    </location>
</feature>
<evidence type="ECO:0000256" key="5">
    <source>
        <dbReference type="SAM" id="SignalP"/>
    </source>
</evidence>
<dbReference type="SMART" id="SM00408">
    <property type="entry name" value="IGc2"/>
    <property type="match status" value="3"/>
</dbReference>
<dbReference type="Gene3D" id="2.60.40.10">
    <property type="entry name" value="Immunoglobulins"/>
    <property type="match status" value="3"/>
</dbReference>
<dbReference type="Pfam" id="PF07679">
    <property type="entry name" value="I-set"/>
    <property type="match status" value="2"/>
</dbReference>
<dbReference type="PROSITE" id="PS50835">
    <property type="entry name" value="IG_LIKE"/>
    <property type="match status" value="3"/>
</dbReference>
<dbReference type="SMART" id="SM00409">
    <property type="entry name" value="IG"/>
    <property type="match status" value="3"/>
</dbReference>
<reference evidence="7" key="1">
    <citation type="submission" date="2018-11" db="EMBL/GenBank/DDBJ databases">
        <authorList>
            <person name="Alioto T."/>
            <person name="Alioto T."/>
        </authorList>
    </citation>
    <scope>NUCLEOTIDE SEQUENCE</scope>
</reference>
<dbReference type="GO" id="GO:0043005">
    <property type="term" value="C:neuron projection"/>
    <property type="evidence" value="ECO:0007669"/>
    <property type="project" value="TreeGrafter"/>
</dbReference>
<dbReference type="OrthoDB" id="10012075at2759"/>
<evidence type="ECO:0000256" key="3">
    <source>
        <dbReference type="ARBA" id="ARBA00023157"/>
    </source>
</evidence>
<evidence type="ECO:0000259" key="6">
    <source>
        <dbReference type="PROSITE" id="PS50835"/>
    </source>
</evidence>
<gene>
    <name evidence="7" type="ORF">MGAL_10B062888</name>
</gene>
<evidence type="ECO:0000313" key="8">
    <source>
        <dbReference type="Proteomes" id="UP000596742"/>
    </source>
</evidence>
<dbReference type="InterPro" id="IPR051170">
    <property type="entry name" value="Neural/epithelial_adhesion"/>
</dbReference>
<evidence type="ECO:0000313" key="7">
    <source>
        <dbReference type="EMBL" id="VDI73133.1"/>
    </source>
</evidence>
<feature type="chain" id="PRO_5032650823" description="Ig-like domain-containing protein" evidence="5">
    <location>
        <begin position="28"/>
        <end position="449"/>
    </location>
</feature>
<dbReference type="InterPro" id="IPR007110">
    <property type="entry name" value="Ig-like_dom"/>
</dbReference>
<dbReference type="InterPro" id="IPR013106">
    <property type="entry name" value="Ig_V-set"/>
</dbReference>
<protein>
    <recommendedName>
        <fullName evidence="6">Ig-like domain-containing protein</fullName>
    </recommendedName>
</protein>
<keyword evidence="4" id="KW-0393">Immunoglobulin domain</keyword>
<accession>A0A8B6H355</accession>
<comment type="caution">
    <text evidence="7">The sequence shown here is derived from an EMBL/GenBank/DDBJ whole genome shotgun (WGS) entry which is preliminary data.</text>
</comment>
<dbReference type="PANTHER" id="PTHR12231">
    <property type="entry name" value="CTX-RELATED TYPE I TRANSMEMBRANE PROTEIN"/>
    <property type="match status" value="1"/>
</dbReference>
<dbReference type="InterPro" id="IPR013098">
    <property type="entry name" value="Ig_I-set"/>
</dbReference>
<organism evidence="7 8">
    <name type="scientific">Mytilus galloprovincialis</name>
    <name type="common">Mediterranean mussel</name>
    <dbReference type="NCBI Taxonomy" id="29158"/>
    <lineage>
        <taxon>Eukaryota</taxon>
        <taxon>Metazoa</taxon>
        <taxon>Spiralia</taxon>
        <taxon>Lophotrochozoa</taxon>
        <taxon>Mollusca</taxon>
        <taxon>Bivalvia</taxon>
        <taxon>Autobranchia</taxon>
        <taxon>Pteriomorphia</taxon>
        <taxon>Mytilida</taxon>
        <taxon>Mytiloidea</taxon>
        <taxon>Mytilidae</taxon>
        <taxon>Mytilinae</taxon>
        <taxon>Mytilus</taxon>
    </lineage>
</organism>
<evidence type="ECO:0000256" key="2">
    <source>
        <dbReference type="ARBA" id="ARBA00022737"/>
    </source>
</evidence>
<keyword evidence="1 5" id="KW-0732">Signal</keyword>
<feature type="signal peptide" evidence="5">
    <location>
        <begin position="1"/>
        <end position="27"/>
    </location>
</feature>
<keyword evidence="2" id="KW-0677">Repeat</keyword>
<keyword evidence="8" id="KW-1185">Reference proteome</keyword>
<feature type="domain" description="Ig-like" evidence="6">
    <location>
        <begin position="131"/>
        <end position="244"/>
    </location>
</feature>
<feature type="domain" description="Ig-like" evidence="6">
    <location>
        <begin position="30"/>
        <end position="124"/>
    </location>
</feature>
<dbReference type="SMART" id="SM00406">
    <property type="entry name" value="IGv"/>
    <property type="match status" value="2"/>
</dbReference>
<dbReference type="AlphaFoldDB" id="A0A8B6H355"/>
<dbReference type="InterPro" id="IPR013783">
    <property type="entry name" value="Ig-like_fold"/>
</dbReference>
<dbReference type="SUPFAM" id="SSF48726">
    <property type="entry name" value="Immunoglobulin"/>
    <property type="match status" value="3"/>
</dbReference>
<dbReference type="PANTHER" id="PTHR12231:SF253">
    <property type="entry name" value="DPR-INTERACTING PROTEIN ETA, ISOFORM B-RELATED"/>
    <property type="match status" value="1"/>
</dbReference>
<dbReference type="InterPro" id="IPR036179">
    <property type="entry name" value="Ig-like_dom_sf"/>
</dbReference>
<evidence type="ECO:0000256" key="4">
    <source>
        <dbReference type="ARBA" id="ARBA00023319"/>
    </source>
</evidence>
<proteinExistence type="predicted"/>
<dbReference type="InterPro" id="IPR003598">
    <property type="entry name" value="Ig_sub2"/>
</dbReference>
<name>A0A8B6H355_MYTGA</name>
<dbReference type="InterPro" id="IPR003599">
    <property type="entry name" value="Ig_sub"/>
</dbReference>
<evidence type="ECO:0000256" key="1">
    <source>
        <dbReference type="ARBA" id="ARBA00022729"/>
    </source>
</evidence>
<dbReference type="EMBL" id="UYJE01009399">
    <property type="protein sequence ID" value="VDI73133.1"/>
    <property type="molecule type" value="Genomic_DNA"/>
</dbReference>
<dbReference type="Pfam" id="PF13927">
    <property type="entry name" value="Ig_3"/>
    <property type="match status" value="1"/>
</dbReference>
<keyword evidence="3" id="KW-1015">Disulfide bond</keyword>